<keyword evidence="2" id="KW-1185">Reference proteome</keyword>
<reference evidence="1" key="1">
    <citation type="journal article" date="2019" name="bioRxiv">
        <title>The Genome of the Zebra Mussel, Dreissena polymorpha: A Resource for Invasive Species Research.</title>
        <authorList>
            <person name="McCartney M.A."/>
            <person name="Auch B."/>
            <person name="Kono T."/>
            <person name="Mallez S."/>
            <person name="Zhang Y."/>
            <person name="Obille A."/>
            <person name="Becker A."/>
            <person name="Abrahante J.E."/>
            <person name="Garbe J."/>
            <person name="Badalamenti J.P."/>
            <person name="Herman A."/>
            <person name="Mangelson H."/>
            <person name="Liachko I."/>
            <person name="Sullivan S."/>
            <person name="Sone E.D."/>
            <person name="Koren S."/>
            <person name="Silverstein K.A.T."/>
            <person name="Beckman K.B."/>
            <person name="Gohl D.M."/>
        </authorList>
    </citation>
    <scope>NUCLEOTIDE SEQUENCE</scope>
    <source>
        <strain evidence="1">Duluth1</strain>
        <tissue evidence="1">Whole animal</tissue>
    </source>
</reference>
<dbReference type="EMBL" id="JAIWYP010000006">
    <property type="protein sequence ID" value="KAH3805984.1"/>
    <property type="molecule type" value="Genomic_DNA"/>
</dbReference>
<protein>
    <submittedName>
        <fullName evidence="1">Uncharacterized protein</fullName>
    </submittedName>
</protein>
<name>A0A9D4JDQ0_DREPO</name>
<evidence type="ECO:0000313" key="1">
    <source>
        <dbReference type="EMBL" id="KAH3805984.1"/>
    </source>
</evidence>
<accession>A0A9D4JDQ0</accession>
<dbReference type="Proteomes" id="UP000828390">
    <property type="component" value="Unassembled WGS sequence"/>
</dbReference>
<proteinExistence type="predicted"/>
<evidence type="ECO:0000313" key="2">
    <source>
        <dbReference type="Proteomes" id="UP000828390"/>
    </source>
</evidence>
<comment type="caution">
    <text evidence="1">The sequence shown here is derived from an EMBL/GenBank/DDBJ whole genome shotgun (WGS) entry which is preliminary data.</text>
</comment>
<dbReference type="AlphaFoldDB" id="A0A9D4JDQ0"/>
<gene>
    <name evidence="1" type="ORF">DPMN_134294</name>
</gene>
<organism evidence="1 2">
    <name type="scientific">Dreissena polymorpha</name>
    <name type="common">Zebra mussel</name>
    <name type="synonym">Mytilus polymorpha</name>
    <dbReference type="NCBI Taxonomy" id="45954"/>
    <lineage>
        <taxon>Eukaryota</taxon>
        <taxon>Metazoa</taxon>
        <taxon>Spiralia</taxon>
        <taxon>Lophotrochozoa</taxon>
        <taxon>Mollusca</taxon>
        <taxon>Bivalvia</taxon>
        <taxon>Autobranchia</taxon>
        <taxon>Heteroconchia</taxon>
        <taxon>Euheterodonta</taxon>
        <taxon>Imparidentia</taxon>
        <taxon>Neoheterodontei</taxon>
        <taxon>Myida</taxon>
        <taxon>Dreissenoidea</taxon>
        <taxon>Dreissenidae</taxon>
        <taxon>Dreissena</taxon>
    </lineage>
</organism>
<reference evidence="1" key="2">
    <citation type="submission" date="2020-11" db="EMBL/GenBank/DDBJ databases">
        <authorList>
            <person name="McCartney M.A."/>
            <person name="Auch B."/>
            <person name="Kono T."/>
            <person name="Mallez S."/>
            <person name="Becker A."/>
            <person name="Gohl D.M."/>
            <person name="Silverstein K.A.T."/>
            <person name="Koren S."/>
            <person name="Bechman K.B."/>
            <person name="Herman A."/>
            <person name="Abrahante J.E."/>
            <person name="Garbe J."/>
        </authorList>
    </citation>
    <scope>NUCLEOTIDE SEQUENCE</scope>
    <source>
        <strain evidence="1">Duluth1</strain>
        <tissue evidence="1">Whole animal</tissue>
    </source>
</reference>
<sequence>MTFICFFNLDDLRIKNLEETVKGQQMVLYDQWKTIQQLNDRLETQNNIIKRLVDGYSSVQENKDSKSIGTPDDIMDSGLSRTDKKDALRELNEPTKEASFFSNQQRILNYLAQKDSHETSTRGANWTSTNDGRIDSHDTLDADENNRGTIIKYFYKSHIKSVQELFVHCNLAILHFMSR</sequence>